<dbReference type="EMBL" id="PCYM01000001">
    <property type="protein sequence ID" value="PIR47990.1"/>
    <property type="molecule type" value="Genomic_DNA"/>
</dbReference>
<protein>
    <submittedName>
        <fullName evidence="1">Uncharacterized protein</fullName>
    </submittedName>
</protein>
<dbReference type="Proteomes" id="UP000230084">
    <property type="component" value="Unassembled WGS sequence"/>
</dbReference>
<sequence>MHEMAVTVRRRIDSRETVMKNFTPPQLDMFREAVELEASALNLSREQLQGVLGSRRLRGMLRDLLVELGQEYPPNADEARVRLWDHFLGVAEARKAFGVLISDSMIRELGDVPDDLLGRIMASHGPGEKEYLRLFLDPGLSVATMIRSQGVQYKGSYDDSMLSSFNQPCWRLVDVRHLYNQSARRILTMELMSLLSKGISQTGELEQLQLGRKDTAGHTVYMSSRQKVQYHKLQIIGSARPSQVMTITVPLIRPSTQKYRHATPEEIRSAYSREIALESVMLPDGRWFLSTRIDRVVVLVSEITWIK</sequence>
<accession>A0A2H0RND4</accession>
<gene>
    <name evidence="1" type="ORF">COV06_01150</name>
</gene>
<dbReference type="AlphaFoldDB" id="A0A2H0RND4"/>
<evidence type="ECO:0000313" key="1">
    <source>
        <dbReference type="EMBL" id="PIR47990.1"/>
    </source>
</evidence>
<comment type="caution">
    <text evidence="1">The sequence shown here is derived from an EMBL/GenBank/DDBJ whole genome shotgun (WGS) entry which is preliminary data.</text>
</comment>
<reference evidence="1 2" key="1">
    <citation type="submission" date="2017-09" db="EMBL/GenBank/DDBJ databases">
        <title>Depth-based differentiation of microbial function through sediment-hosted aquifers and enrichment of novel symbionts in the deep terrestrial subsurface.</title>
        <authorList>
            <person name="Probst A.J."/>
            <person name="Ladd B."/>
            <person name="Jarett J.K."/>
            <person name="Geller-Mcgrath D.E."/>
            <person name="Sieber C.M."/>
            <person name="Emerson J.B."/>
            <person name="Anantharaman K."/>
            <person name="Thomas B.C."/>
            <person name="Malmstrom R."/>
            <person name="Stieglmeier M."/>
            <person name="Klingl A."/>
            <person name="Woyke T."/>
            <person name="Ryan C.M."/>
            <person name="Banfield J.F."/>
        </authorList>
    </citation>
    <scope>NUCLEOTIDE SEQUENCE [LARGE SCALE GENOMIC DNA]</scope>
    <source>
        <strain evidence="1">CG10_big_fil_rev_8_21_14_0_10_50_16</strain>
    </source>
</reference>
<evidence type="ECO:0000313" key="2">
    <source>
        <dbReference type="Proteomes" id="UP000230084"/>
    </source>
</evidence>
<organism evidence="1 2">
    <name type="scientific">Candidatus Uhrbacteria bacterium CG10_big_fil_rev_8_21_14_0_10_50_16</name>
    <dbReference type="NCBI Taxonomy" id="1975039"/>
    <lineage>
        <taxon>Bacteria</taxon>
        <taxon>Candidatus Uhriibacteriota</taxon>
    </lineage>
</organism>
<proteinExistence type="predicted"/>
<name>A0A2H0RND4_9BACT</name>